<gene>
    <name evidence="1" type="ORF">EVAR_74378_1</name>
</gene>
<dbReference type="AlphaFoldDB" id="A0A4C1SG32"/>
<reference evidence="1 2" key="1">
    <citation type="journal article" date="2019" name="Commun. Biol.">
        <title>The bagworm genome reveals a unique fibroin gene that provides high tensile strength.</title>
        <authorList>
            <person name="Kono N."/>
            <person name="Nakamura H."/>
            <person name="Ohtoshi R."/>
            <person name="Tomita M."/>
            <person name="Numata K."/>
            <person name="Arakawa K."/>
        </authorList>
    </citation>
    <scope>NUCLEOTIDE SEQUENCE [LARGE SCALE GENOMIC DNA]</scope>
</reference>
<dbReference type="Proteomes" id="UP000299102">
    <property type="component" value="Unassembled WGS sequence"/>
</dbReference>
<dbReference type="OrthoDB" id="10051381at2759"/>
<evidence type="ECO:0000313" key="1">
    <source>
        <dbReference type="EMBL" id="GBP00061.1"/>
    </source>
</evidence>
<name>A0A4C1SG32_EUMVA</name>
<keyword evidence="2" id="KW-1185">Reference proteome</keyword>
<protein>
    <recommendedName>
        <fullName evidence="3">Helitron helicase-like domain-containing protein</fullName>
    </recommendedName>
</protein>
<dbReference type="PANTHER" id="PTHR45786:SF74">
    <property type="entry name" value="ATP-DEPENDENT DNA HELICASE"/>
    <property type="match status" value="1"/>
</dbReference>
<accession>A0A4C1SG32</accession>
<evidence type="ECO:0000313" key="2">
    <source>
        <dbReference type="Proteomes" id="UP000299102"/>
    </source>
</evidence>
<dbReference type="EMBL" id="BGZK01000004">
    <property type="protein sequence ID" value="GBP00061.1"/>
    <property type="molecule type" value="Genomic_DNA"/>
</dbReference>
<organism evidence="1 2">
    <name type="scientific">Eumeta variegata</name>
    <name type="common">Bagworm moth</name>
    <name type="synonym">Eumeta japonica</name>
    <dbReference type="NCBI Taxonomy" id="151549"/>
    <lineage>
        <taxon>Eukaryota</taxon>
        <taxon>Metazoa</taxon>
        <taxon>Ecdysozoa</taxon>
        <taxon>Arthropoda</taxon>
        <taxon>Hexapoda</taxon>
        <taxon>Insecta</taxon>
        <taxon>Pterygota</taxon>
        <taxon>Neoptera</taxon>
        <taxon>Endopterygota</taxon>
        <taxon>Lepidoptera</taxon>
        <taxon>Glossata</taxon>
        <taxon>Ditrysia</taxon>
        <taxon>Tineoidea</taxon>
        <taxon>Psychidae</taxon>
        <taxon>Oiketicinae</taxon>
        <taxon>Eumeta</taxon>
    </lineage>
</organism>
<dbReference type="STRING" id="151549.A0A4C1SG32"/>
<sequence>MTSFRATNIVNHAGYMPTFKVQGQIYHSIGSLLPVQDEDLKFLQIYFTGNEAAEADQRCAISTEVRQEIVLELQTMFHEHNSLIRSFKTALDQMPTDDYKVVIRTDKTPPGEHKRRFNAPVKTTLQWLWSEQNSSDAISSSISEIKTFERCGNTPII</sequence>
<comment type="caution">
    <text evidence="1">The sequence shown here is derived from an EMBL/GenBank/DDBJ whole genome shotgun (WGS) entry which is preliminary data.</text>
</comment>
<proteinExistence type="predicted"/>
<evidence type="ECO:0008006" key="3">
    <source>
        <dbReference type="Google" id="ProtNLM"/>
    </source>
</evidence>
<dbReference type="PANTHER" id="PTHR45786">
    <property type="entry name" value="DNA BINDING PROTEIN-LIKE"/>
    <property type="match status" value="1"/>
</dbReference>